<evidence type="ECO:0000256" key="1">
    <source>
        <dbReference type="SAM" id="MobiDB-lite"/>
    </source>
</evidence>
<gene>
    <name evidence="2" type="ORF">BOKJ2_LOCUS9139</name>
</gene>
<feature type="region of interest" description="Disordered" evidence="1">
    <location>
        <begin position="1"/>
        <end position="27"/>
    </location>
</feature>
<comment type="caution">
    <text evidence="2">The sequence shown here is derived from an EMBL/GenBank/DDBJ whole genome shotgun (WGS) entry which is preliminary data.</text>
</comment>
<protein>
    <submittedName>
        <fullName evidence="2">Uncharacterized protein</fullName>
    </submittedName>
</protein>
<organism evidence="2 3">
    <name type="scientific">Bursaphelenchus okinawaensis</name>
    <dbReference type="NCBI Taxonomy" id="465554"/>
    <lineage>
        <taxon>Eukaryota</taxon>
        <taxon>Metazoa</taxon>
        <taxon>Ecdysozoa</taxon>
        <taxon>Nematoda</taxon>
        <taxon>Chromadorea</taxon>
        <taxon>Rhabditida</taxon>
        <taxon>Tylenchina</taxon>
        <taxon>Tylenchomorpha</taxon>
        <taxon>Aphelenchoidea</taxon>
        <taxon>Aphelenchoididae</taxon>
        <taxon>Bursaphelenchus</taxon>
    </lineage>
</organism>
<dbReference type="AlphaFoldDB" id="A0A811KVZ3"/>
<reference evidence="2" key="1">
    <citation type="submission" date="2020-09" db="EMBL/GenBank/DDBJ databases">
        <authorList>
            <person name="Kikuchi T."/>
        </authorList>
    </citation>
    <scope>NUCLEOTIDE SEQUENCE</scope>
    <source>
        <strain evidence="2">SH1</strain>
    </source>
</reference>
<dbReference type="EMBL" id="CAJFCW020000004">
    <property type="protein sequence ID" value="CAG9114182.1"/>
    <property type="molecule type" value="Genomic_DNA"/>
</dbReference>
<evidence type="ECO:0000313" key="3">
    <source>
        <dbReference type="Proteomes" id="UP000614601"/>
    </source>
</evidence>
<accession>A0A811KVZ3</accession>
<dbReference type="EMBL" id="CAJFDH010000004">
    <property type="protein sequence ID" value="CAD5220828.1"/>
    <property type="molecule type" value="Genomic_DNA"/>
</dbReference>
<keyword evidence="3" id="KW-1185">Reference proteome</keyword>
<dbReference type="Proteomes" id="UP000783686">
    <property type="component" value="Unassembled WGS sequence"/>
</dbReference>
<name>A0A811KVZ3_9BILA</name>
<evidence type="ECO:0000313" key="2">
    <source>
        <dbReference type="EMBL" id="CAD5220828.1"/>
    </source>
</evidence>
<proteinExistence type="predicted"/>
<sequence>MASAVMNPVGEEKMEEQPQETLASLNQPKTDEEKEIFDQCLEYLENMLQYDVQKYVPGEDHYFRNRAAYAVYGKNYTKSPAKFICFTLPNCKNGSERYVSVAKHDHAIVLGSLCRSKGDAKYTAIESFLRFNGYAYALEERKIKETILAGGTPAKRAHDEGIEQVTVNPAAKKSDVNPVEFDSNEQLSAGTQHYLITKPKNPSCLVNEFLASNGHKAAQYNVELVEGGFKAECTAKDYSVFWSCGEKQAVSETFGRSKDA</sequence>
<dbReference type="Proteomes" id="UP000614601">
    <property type="component" value="Unassembled WGS sequence"/>
</dbReference>